<evidence type="ECO:0000256" key="1">
    <source>
        <dbReference type="SAM" id="MobiDB-lite"/>
    </source>
</evidence>
<dbReference type="AlphaFoldDB" id="A0A0F4J2N0"/>
<sequence>MGGGFGEGDGLRGGGGQEGDPGAVREFQVHPAPLEHARRPGADGGHGRAGYLPVLLHHGRRLPQVRDVGEAEPAPVGDGEDAGDRAAGAGPADEEPPGRALPAALHALAVHQPGAELVHDVGQPVHGAGRGGGPGAPGVDHAGPDQLRQRLGQLRLDAAVQRGGIGRGEQVLGRGGYARSELVRAHGDQALPRTHEGSDLFAPVLGQRACSCRA</sequence>
<name>A0A0F4J2N0_9ACTN</name>
<evidence type="ECO:0000313" key="3">
    <source>
        <dbReference type="Proteomes" id="UP000033551"/>
    </source>
</evidence>
<comment type="caution">
    <text evidence="2">The sequence shown here is derived from an EMBL/GenBank/DDBJ whole genome shotgun (WGS) entry which is preliminary data.</text>
</comment>
<dbReference type="Proteomes" id="UP000033551">
    <property type="component" value="Unassembled WGS sequence"/>
</dbReference>
<feature type="region of interest" description="Disordered" evidence="1">
    <location>
        <begin position="66"/>
        <end position="99"/>
    </location>
</feature>
<accession>A0A0F4J2N0</accession>
<dbReference type="EMBL" id="JZWV01000728">
    <property type="protein sequence ID" value="KJY28470.1"/>
    <property type="molecule type" value="Genomic_DNA"/>
</dbReference>
<evidence type="ECO:0000313" key="2">
    <source>
        <dbReference type="EMBL" id="KJY28470.1"/>
    </source>
</evidence>
<organism evidence="2 3">
    <name type="scientific">Streptomyces katrae</name>
    <dbReference type="NCBI Taxonomy" id="68223"/>
    <lineage>
        <taxon>Bacteria</taxon>
        <taxon>Bacillati</taxon>
        <taxon>Actinomycetota</taxon>
        <taxon>Actinomycetes</taxon>
        <taxon>Kitasatosporales</taxon>
        <taxon>Streptomycetaceae</taxon>
        <taxon>Streptomyces</taxon>
    </lineage>
</organism>
<keyword evidence="3" id="KW-1185">Reference proteome</keyword>
<reference evidence="2 3" key="1">
    <citation type="submission" date="2015-02" db="EMBL/GenBank/DDBJ databases">
        <authorList>
            <person name="Ju K.-S."/>
            <person name="Doroghazi J.R."/>
            <person name="Metcalf W."/>
        </authorList>
    </citation>
    <scope>NUCLEOTIDE SEQUENCE [LARGE SCALE GENOMIC DNA]</scope>
    <source>
        <strain evidence="2 3">NRRL ISP-5550</strain>
    </source>
</reference>
<feature type="compositionally biased region" description="Gly residues" evidence="1">
    <location>
        <begin position="1"/>
        <end position="19"/>
    </location>
</feature>
<feature type="region of interest" description="Disordered" evidence="1">
    <location>
        <begin position="1"/>
        <end position="51"/>
    </location>
</feature>
<gene>
    <name evidence="2" type="ORF">VR44_25280</name>
</gene>
<proteinExistence type="predicted"/>
<protein>
    <submittedName>
        <fullName evidence="2">Uncharacterized protein</fullName>
    </submittedName>
</protein>